<accession>A0AAI8Z231</accession>
<dbReference type="Proteomes" id="UP001296104">
    <property type="component" value="Unassembled WGS sequence"/>
</dbReference>
<protein>
    <recommendedName>
        <fullName evidence="4">F-box domain-containing protein</fullName>
    </recommendedName>
</protein>
<sequence length="350" mass="39033">MLALQSLPASPSNSDSNSDSNGDSNGNHSNPSFHTLPAELLLDILPHIPFTPQALSGIRRTNSRLNKLITGHEHALVKDIKRIQFSPTSLRLFPSLHTNTFSGLSTLHDRLSTLDDLHSQWLRICSHSPELDWLKGRWETVHKIGLLLLYRLQDTASYPDKVALINALPATSLVCLLFKLISSIKILRIHGPCPINAHHAAGDIMQRSDIELALEEMLLQHGPDFFLALLHPTSHPKSPWAISYATPPFPPIHLSIQTKTNLPPPLLLHSSLTSEISCMLTRQNAHPPQPRTLTSCLRRALAARLDCHFSQNTAQMWQILSSTAFDDVGEEKVIQVVRGEVIERGMKRIF</sequence>
<reference evidence="2" key="1">
    <citation type="submission" date="2023-11" db="EMBL/GenBank/DDBJ databases">
        <authorList>
            <person name="Alioto T."/>
            <person name="Alioto T."/>
            <person name="Gomez Garrido J."/>
        </authorList>
    </citation>
    <scope>NUCLEOTIDE SEQUENCE</scope>
</reference>
<comment type="caution">
    <text evidence="2">The sequence shown here is derived from an EMBL/GenBank/DDBJ whole genome shotgun (WGS) entry which is preliminary data.</text>
</comment>
<gene>
    <name evidence="2" type="ORF">LECACI_7A006180</name>
</gene>
<organism evidence="2 3">
    <name type="scientific">Lecanosticta acicola</name>
    <dbReference type="NCBI Taxonomy" id="111012"/>
    <lineage>
        <taxon>Eukaryota</taxon>
        <taxon>Fungi</taxon>
        <taxon>Dikarya</taxon>
        <taxon>Ascomycota</taxon>
        <taxon>Pezizomycotina</taxon>
        <taxon>Dothideomycetes</taxon>
        <taxon>Dothideomycetidae</taxon>
        <taxon>Mycosphaerellales</taxon>
        <taxon>Mycosphaerellaceae</taxon>
        <taxon>Lecanosticta</taxon>
    </lineage>
</organism>
<proteinExistence type="predicted"/>
<evidence type="ECO:0008006" key="4">
    <source>
        <dbReference type="Google" id="ProtNLM"/>
    </source>
</evidence>
<evidence type="ECO:0000256" key="1">
    <source>
        <dbReference type="SAM" id="MobiDB-lite"/>
    </source>
</evidence>
<feature type="region of interest" description="Disordered" evidence="1">
    <location>
        <begin position="1"/>
        <end position="32"/>
    </location>
</feature>
<name>A0AAI8Z231_9PEZI</name>
<evidence type="ECO:0000313" key="3">
    <source>
        <dbReference type="Proteomes" id="UP001296104"/>
    </source>
</evidence>
<evidence type="ECO:0000313" key="2">
    <source>
        <dbReference type="EMBL" id="CAK4031022.1"/>
    </source>
</evidence>
<dbReference type="EMBL" id="CAVMBE010000043">
    <property type="protein sequence ID" value="CAK4031022.1"/>
    <property type="molecule type" value="Genomic_DNA"/>
</dbReference>
<feature type="compositionally biased region" description="Low complexity" evidence="1">
    <location>
        <begin position="10"/>
        <end position="32"/>
    </location>
</feature>
<keyword evidence="3" id="KW-1185">Reference proteome</keyword>
<dbReference type="AlphaFoldDB" id="A0AAI8Z231"/>